<evidence type="ECO:0000256" key="2">
    <source>
        <dbReference type="ARBA" id="ARBA00023125"/>
    </source>
</evidence>
<accession>A0A927G812</accession>
<feature type="domain" description="HTH gntR-type" evidence="4">
    <location>
        <begin position="25"/>
        <end position="91"/>
    </location>
</feature>
<comment type="caution">
    <text evidence="5">The sequence shown here is derived from an EMBL/GenBank/DDBJ whole genome shotgun (WGS) entry which is preliminary data.</text>
</comment>
<dbReference type="InterPro" id="IPR008920">
    <property type="entry name" value="TF_FadR/GntR_C"/>
</dbReference>
<keyword evidence="1" id="KW-0805">Transcription regulation</keyword>
<dbReference type="EMBL" id="JACYHB010000003">
    <property type="protein sequence ID" value="MBD8078602.1"/>
    <property type="molecule type" value="Genomic_DNA"/>
</dbReference>
<dbReference type="AlphaFoldDB" id="A0A927G812"/>
<dbReference type="GO" id="GO:0003700">
    <property type="term" value="F:DNA-binding transcription factor activity"/>
    <property type="evidence" value="ECO:0007669"/>
    <property type="project" value="InterPro"/>
</dbReference>
<dbReference type="InterPro" id="IPR036390">
    <property type="entry name" value="WH_DNA-bd_sf"/>
</dbReference>
<dbReference type="SUPFAM" id="SSF46785">
    <property type="entry name" value="Winged helix' DNA-binding domain"/>
    <property type="match status" value="1"/>
</dbReference>
<sequence>MDEEVRVSITDDQWRRTALSVRPTPALGQHVVDHLRRLIITGELRAGTHLVEAQLSETFDVSRGPVRDALRQLETEGLVGSRRRGVFVIGLALDDIEELYLLRRLLELEAVRLCMAEPVVDYVAATSALERMAACAQQQDPEAFATADLDFHSAFYSASGHRRLEAIWQQYRPTFAGMLAVTNAEDRDLVPTYDDHVDLLRVIRAGEPSPAIALLEEHLDGSHRRMLAAYSRFVADADAGV</sequence>
<evidence type="ECO:0000256" key="1">
    <source>
        <dbReference type="ARBA" id="ARBA00023015"/>
    </source>
</evidence>
<dbReference type="InterPro" id="IPR011711">
    <property type="entry name" value="GntR_C"/>
</dbReference>
<evidence type="ECO:0000313" key="5">
    <source>
        <dbReference type="EMBL" id="MBD8078602.1"/>
    </source>
</evidence>
<dbReference type="Proteomes" id="UP000610846">
    <property type="component" value="Unassembled WGS sequence"/>
</dbReference>
<dbReference type="Gene3D" id="1.20.120.530">
    <property type="entry name" value="GntR ligand-binding domain-like"/>
    <property type="match status" value="1"/>
</dbReference>
<dbReference type="PANTHER" id="PTHR43537:SF45">
    <property type="entry name" value="GNTR FAMILY REGULATORY PROTEIN"/>
    <property type="match status" value="1"/>
</dbReference>
<dbReference type="InterPro" id="IPR036388">
    <property type="entry name" value="WH-like_DNA-bd_sf"/>
</dbReference>
<dbReference type="SUPFAM" id="SSF48008">
    <property type="entry name" value="GntR ligand-binding domain-like"/>
    <property type="match status" value="1"/>
</dbReference>
<dbReference type="Pfam" id="PF00392">
    <property type="entry name" value="GntR"/>
    <property type="match status" value="1"/>
</dbReference>
<dbReference type="PRINTS" id="PR00035">
    <property type="entry name" value="HTHGNTR"/>
</dbReference>
<dbReference type="InterPro" id="IPR000524">
    <property type="entry name" value="Tscrpt_reg_HTH_GntR"/>
</dbReference>
<name>A0A927G812_9MICO</name>
<keyword evidence="2" id="KW-0238">DNA-binding</keyword>
<dbReference type="Gene3D" id="1.10.10.10">
    <property type="entry name" value="Winged helix-like DNA-binding domain superfamily/Winged helix DNA-binding domain"/>
    <property type="match status" value="1"/>
</dbReference>
<keyword evidence="6" id="KW-1185">Reference proteome</keyword>
<dbReference type="SMART" id="SM00895">
    <property type="entry name" value="FCD"/>
    <property type="match status" value="1"/>
</dbReference>
<dbReference type="Pfam" id="PF07729">
    <property type="entry name" value="FCD"/>
    <property type="match status" value="1"/>
</dbReference>
<dbReference type="GO" id="GO:0003677">
    <property type="term" value="F:DNA binding"/>
    <property type="evidence" value="ECO:0007669"/>
    <property type="project" value="UniProtKB-KW"/>
</dbReference>
<dbReference type="CDD" id="cd07377">
    <property type="entry name" value="WHTH_GntR"/>
    <property type="match status" value="1"/>
</dbReference>
<protein>
    <submittedName>
        <fullName evidence="5">GntR family transcriptional regulator</fullName>
    </submittedName>
</protein>
<dbReference type="SMART" id="SM00345">
    <property type="entry name" value="HTH_GNTR"/>
    <property type="match status" value="1"/>
</dbReference>
<evidence type="ECO:0000313" key="6">
    <source>
        <dbReference type="Proteomes" id="UP000610846"/>
    </source>
</evidence>
<reference evidence="5" key="2">
    <citation type="submission" date="2020-09" db="EMBL/GenBank/DDBJ databases">
        <authorList>
            <person name="Yu Y."/>
        </authorList>
    </citation>
    <scope>NUCLEOTIDE SEQUENCE</scope>
    <source>
        <strain evidence="5">KCTC 49039</strain>
    </source>
</reference>
<dbReference type="PANTHER" id="PTHR43537">
    <property type="entry name" value="TRANSCRIPTIONAL REGULATOR, GNTR FAMILY"/>
    <property type="match status" value="1"/>
</dbReference>
<dbReference type="PROSITE" id="PS50949">
    <property type="entry name" value="HTH_GNTR"/>
    <property type="match status" value="1"/>
</dbReference>
<organism evidence="5 6">
    <name type="scientific">Cellulosimicrobium arenosum</name>
    <dbReference type="NCBI Taxonomy" id="2708133"/>
    <lineage>
        <taxon>Bacteria</taxon>
        <taxon>Bacillati</taxon>
        <taxon>Actinomycetota</taxon>
        <taxon>Actinomycetes</taxon>
        <taxon>Micrococcales</taxon>
        <taxon>Promicromonosporaceae</taxon>
        <taxon>Cellulosimicrobium</taxon>
    </lineage>
</organism>
<keyword evidence="3" id="KW-0804">Transcription</keyword>
<gene>
    <name evidence="5" type="ORF">IF651_05950</name>
</gene>
<evidence type="ECO:0000256" key="3">
    <source>
        <dbReference type="ARBA" id="ARBA00023163"/>
    </source>
</evidence>
<evidence type="ECO:0000259" key="4">
    <source>
        <dbReference type="PROSITE" id="PS50949"/>
    </source>
</evidence>
<proteinExistence type="predicted"/>
<reference evidence="5" key="1">
    <citation type="journal article" date="2018" name="Curr. Microbiol.">
        <title>Cellulosimicrobium arenosum sp. nov., Isolated from Marine Sediment Sand.</title>
        <authorList>
            <person name="Oh M."/>
            <person name="Kim J.H."/>
            <person name="Yoon J.H."/>
            <person name="Schumann P."/>
            <person name="Kim W."/>
        </authorList>
    </citation>
    <scope>NUCLEOTIDE SEQUENCE</scope>
    <source>
        <strain evidence="5">KCTC 49039</strain>
    </source>
</reference>